<dbReference type="Pfam" id="PF01284">
    <property type="entry name" value="MARVEL"/>
    <property type="match status" value="1"/>
</dbReference>
<keyword evidence="9" id="KW-1185">Reference proteome</keyword>
<feature type="transmembrane region" description="Helical" evidence="6">
    <location>
        <begin position="39"/>
        <end position="58"/>
    </location>
</feature>
<keyword evidence="3 6" id="KW-1133">Transmembrane helix</keyword>
<dbReference type="GO" id="GO:0019911">
    <property type="term" value="F:structural constituent of myelin sheath"/>
    <property type="evidence" value="ECO:0007669"/>
    <property type="project" value="TreeGrafter"/>
</dbReference>
<accession>A0AAD8LSA5</accession>
<dbReference type="InterPro" id="IPR013295">
    <property type="entry name" value="MAL"/>
</dbReference>
<feature type="transmembrane region" description="Helical" evidence="6">
    <location>
        <begin position="70"/>
        <end position="91"/>
    </location>
</feature>
<protein>
    <submittedName>
        <fullName evidence="8">CKLF-like MARVEL transmembrane domain-containing protein 8b</fullName>
    </submittedName>
</protein>
<evidence type="ECO:0000259" key="7">
    <source>
        <dbReference type="PROSITE" id="PS51225"/>
    </source>
</evidence>
<feature type="transmembrane region" description="Helical" evidence="6">
    <location>
        <begin position="144"/>
        <end position="164"/>
    </location>
</feature>
<organism evidence="8 9">
    <name type="scientific">Acipenser oxyrinchus oxyrinchus</name>
    <dbReference type="NCBI Taxonomy" id="40147"/>
    <lineage>
        <taxon>Eukaryota</taxon>
        <taxon>Metazoa</taxon>
        <taxon>Chordata</taxon>
        <taxon>Craniata</taxon>
        <taxon>Vertebrata</taxon>
        <taxon>Euteleostomi</taxon>
        <taxon>Actinopterygii</taxon>
        <taxon>Chondrostei</taxon>
        <taxon>Acipenseriformes</taxon>
        <taxon>Acipenseridae</taxon>
        <taxon>Acipenser</taxon>
    </lineage>
</organism>
<dbReference type="PRINTS" id="PR01884">
    <property type="entry name" value="MALPROTEIN"/>
</dbReference>
<name>A0AAD8LSA5_ACIOX</name>
<evidence type="ECO:0000313" key="8">
    <source>
        <dbReference type="EMBL" id="KAK1173546.1"/>
    </source>
</evidence>
<evidence type="ECO:0000313" key="9">
    <source>
        <dbReference type="Proteomes" id="UP001230051"/>
    </source>
</evidence>
<dbReference type="InterPro" id="IPR050578">
    <property type="entry name" value="MARVEL-CKLF_proteins"/>
</dbReference>
<feature type="transmembrane region" description="Helical" evidence="6">
    <location>
        <begin position="103"/>
        <end position="124"/>
    </location>
</feature>
<evidence type="ECO:0000256" key="1">
    <source>
        <dbReference type="ARBA" id="ARBA00004141"/>
    </source>
</evidence>
<dbReference type="PROSITE" id="PS51225">
    <property type="entry name" value="MARVEL"/>
    <property type="match status" value="1"/>
</dbReference>
<keyword evidence="2 5" id="KW-0812">Transmembrane</keyword>
<comment type="subcellular location">
    <subcellularLocation>
        <location evidence="1">Membrane</location>
        <topology evidence="1">Multi-pass membrane protein</topology>
    </subcellularLocation>
</comment>
<dbReference type="GO" id="GO:0042552">
    <property type="term" value="P:myelination"/>
    <property type="evidence" value="ECO:0007669"/>
    <property type="project" value="TreeGrafter"/>
</dbReference>
<evidence type="ECO:0000256" key="6">
    <source>
        <dbReference type="SAM" id="Phobius"/>
    </source>
</evidence>
<evidence type="ECO:0000256" key="4">
    <source>
        <dbReference type="ARBA" id="ARBA00023136"/>
    </source>
</evidence>
<evidence type="ECO:0000256" key="2">
    <source>
        <dbReference type="ARBA" id="ARBA00022692"/>
    </source>
</evidence>
<comment type="caution">
    <text evidence="8">The sequence shown here is derived from an EMBL/GenBank/DDBJ whole genome shotgun (WGS) entry which is preliminary data.</text>
</comment>
<dbReference type="Proteomes" id="UP001230051">
    <property type="component" value="Unassembled WGS sequence"/>
</dbReference>
<reference evidence="8" key="1">
    <citation type="submission" date="2022-02" db="EMBL/GenBank/DDBJ databases">
        <title>Atlantic sturgeon de novo genome assembly.</title>
        <authorList>
            <person name="Stock M."/>
            <person name="Klopp C."/>
            <person name="Guiguen Y."/>
            <person name="Cabau C."/>
            <person name="Parinello H."/>
            <person name="Santidrian Yebra-Pimentel E."/>
            <person name="Kuhl H."/>
            <person name="Dirks R.P."/>
            <person name="Guessner J."/>
            <person name="Wuertz S."/>
            <person name="Du K."/>
            <person name="Schartl M."/>
        </authorList>
    </citation>
    <scope>NUCLEOTIDE SEQUENCE</scope>
    <source>
        <strain evidence="8">STURGEONOMICS-FGT-2020</strain>
        <tissue evidence="8">Whole blood</tissue>
    </source>
</reference>
<proteinExistence type="predicted"/>
<dbReference type="PANTHER" id="PTHR22776:SF10">
    <property type="entry name" value="CKLF-LIKE MARVEL TRANSMEMBRANE DOMAIN-CONTAINING PROTEIN 8"/>
    <property type="match status" value="1"/>
</dbReference>
<feature type="domain" description="MARVEL" evidence="7">
    <location>
        <begin position="35"/>
        <end position="168"/>
    </location>
</feature>
<dbReference type="EMBL" id="JAGXEW010000003">
    <property type="protein sequence ID" value="KAK1173546.1"/>
    <property type="molecule type" value="Genomic_DNA"/>
</dbReference>
<dbReference type="InterPro" id="IPR008253">
    <property type="entry name" value="Marvel"/>
</dbReference>
<dbReference type="AlphaFoldDB" id="A0AAD8LSA5"/>
<evidence type="ECO:0000256" key="3">
    <source>
        <dbReference type="ARBA" id="ARBA00022989"/>
    </source>
</evidence>
<sequence length="174" mass="19789">MMDDCLRSHTVTTTTSSSSYSEEFVSSALEYDKDFIKTIPGILIFLEIILGLLVWTLIAGTEYFRVSAFGWVMFVAVFYWVLTVFFLILYLTMAYTRIPQVPWTTVGLCFNSSAFILYFIAAIVDAASVRYAFQGKHDYNSWAASSFLAFVVTLCYAGNAYFSFQSWRSRDQGP</sequence>
<dbReference type="PANTHER" id="PTHR22776">
    <property type="entry name" value="MARVEL-CONTAINING POTENTIAL LIPID RAFT-ASSOCIATED PROTEIN"/>
    <property type="match status" value="1"/>
</dbReference>
<dbReference type="GO" id="GO:0016020">
    <property type="term" value="C:membrane"/>
    <property type="evidence" value="ECO:0007669"/>
    <property type="project" value="UniProtKB-SubCell"/>
</dbReference>
<evidence type="ECO:0000256" key="5">
    <source>
        <dbReference type="PROSITE-ProRule" id="PRU00581"/>
    </source>
</evidence>
<gene>
    <name evidence="8" type="primary">Cmtm8</name>
    <name evidence="8" type="ORF">AOXY_G3689</name>
</gene>
<keyword evidence="4 5" id="KW-0472">Membrane</keyword>